<keyword evidence="4" id="KW-1185">Reference proteome</keyword>
<dbReference type="EMBL" id="JANUHB010000007">
    <property type="protein sequence ID" value="MCS0810533.1"/>
    <property type="molecule type" value="Genomic_DNA"/>
</dbReference>
<dbReference type="InterPro" id="IPR006442">
    <property type="entry name" value="Antitoxin_Phd/YefM"/>
</dbReference>
<gene>
    <name evidence="3" type="ORF">NX774_21645</name>
</gene>
<protein>
    <recommendedName>
        <fullName evidence="2">Antitoxin</fullName>
    </recommendedName>
</protein>
<dbReference type="InterPro" id="IPR036165">
    <property type="entry name" value="YefM-like_sf"/>
</dbReference>
<evidence type="ECO:0000256" key="2">
    <source>
        <dbReference type="RuleBase" id="RU362080"/>
    </source>
</evidence>
<sequence length="82" mass="8860">MNKPFSAKKTLSITELGHSTKAVVDAAKTAPIAVTDDSGTVAYLVPADLFEEMLEALEDMELAKIVKERRGGPTRKVSLDEL</sequence>
<dbReference type="RefSeq" id="WP_258824364.1">
    <property type="nucleotide sequence ID" value="NZ_JANUHB010000007.1"/>
</dbReference>
<evidence type="ECO:0000256" key="1">
    <source>
        <dbReference type="ARBA" id="ARBA00009981"/>
    </source>
</evidence>
<dbReference type="Pfam" id="PF02604">
    <property type="entry name" value="PhdYeFM_antitox"/>
    <property type="match status" value="1"/>
</dbReference>
<comment type="function">
    <text evidence="2">Antitoxin component of a type II toxin-antitoxin (TA) system.</text>
</comment>
<accession>A0ABT2DHA6</accession>
<dbReference type="SUPFAM" id="SSF143120">
    <property type="entry name" value="YefM-like"/>
    <property type="match status" value="1"/>
</dbReference>
<organism evidence="3 4">
    <name type="scientific">Massilia agilis</name>
    <dbReference type="NCBI Taxonomy" id="1811226"/>
    <lineage>
        <taxon>Bacteria</taxon>
        <taxon>Pseudomonadati</taxon>
        <taxon>Pseudomonadota</taxon>
        <taxon>Betaproteobacteria</taxon>
        <taxon>Burkholderiales</taxon>
        <taxon>Oxalobacteraceae</taxon>
        <taxon>Telluria group</taxon>
        <taxon>Massilia</taxon>
    </lineage>
</organism>
<dbReference type="Proteomes" id="UP001206126">
    <property type="component" value="Unassembled WGS sequence"/>
</dbReference>
<comment type="caution">
    <text evidence="3">The sequence shown here is derived from an EMBL/GenBank/DDBJ whole genome shotgun (WGS) entry which is preliminary data.</text>
</comment>
<evidence type="ECO:0000313" key="3">
    <source>
        <dbReference type="EMBL" id="MCS0810533.1"/>
    </source>
</evidence>
<comment type="similarity">
    <text evidence="1 2">Belongs to the phD/YefM antitoxin family.</text>
</comment>
<proteinExistence type="inferred from homology"/>
<evidence type="ECO:0000313" key="4">
    <source>
        <dbReference type="Proteomes" id="UP001206126"/>
    </source>
</evidence>
<reference evidence="3 4" key="1">
    <citation type="submission" date="2022-08" db="EMBL/GenBank/DDBJ databases">
        <title>Reclassification of Massilia species as members of the genera Telluria, Duganella, Pseudoduganella, Mokoshia gen. nov. and Zemynaea gen. nov. using orthogonal and non-orthogonal genome-based approaches.</title>
        <authorList>
            <person name="Bowman J.P."/>
        </authorList>
    </citation>
    <scope>NUCLEOTIDE SEQUENCE [LARGE SCALE GENOMIC DNA]</scope>
    <source>
        <strain evidence="3 4">JCM 31605</strain>
    </source>
</reference>
<name>A0ABT2DHA6_9BURK</name>